<dbReference type="Proteomes" id="UP001226577">
    <property type="component" value="Unassembled WGS sequence"/>
</dbReference>
<dbReference type="EMBL" id="JAUSRE010000010">
    <property type="protein sequence ID" value="MDP9888644.1"/>
    <property type="molecule type" value="Genomic_DNA"/>
</dbReference>
<dbReference type="RefSeq" id="WP_307307903.1">
    <property type="nucleotide sequence ID" value="NZ_JAUSRE010000010.1"/>
</dbReference>
<proteinExistence type="predicted"/>
<protein>
    <submittedName>
        <fullName evidence="1">Uncharacterized protein</fullName>
    </submittedName>
</protein>
<evidence type="ECO:0000313" key="2">
    <source>
        <dbReference type="Proteomes" id="UP001226577"/>
    </source>
</evidence>
<accession>A0ABT9RWG0</accession>
<sequence>MKQKPGEADFHQNSGRGSDDEVIAEALQLLADFDNTPLLDMTPLFYQHGYEELRMITRDLLRILGHDPDAQNPR</sequence>
<organism evidence="1 2">
    <name type="scientific">Pseudarthrobacter enclensis</name>
    <dbReference type="NCBI Taxonomy" id="993070"/>
    <lineage>
        <taxon>Bacteria</taxon>
        <taxon>Bacillati</taxon>
        <taxon>Actinomycetota</taxon>
        <taxon>Actinomycetes</taxon>
        <taxon>Micrococcales</taxon>
        <taxon>Micrococcaceae</taxon>
        <taxon>Pseudarthrobacter</taxon>
    </lineage>
</organism>
<name>A0ABT9RWG0_9MICC</name>
<gene>
    <name evidence="1" type="ORF">J2X98_002237</name>
</gene>
<reference evidence="1 2" key="1">
    <citation type="submission" date="2023-07" db="EMBL/GenBank/DDBJ databases">
        <title>Sorghum-associated microbial communities from plants grown in Nebraska, USA.</title>
        <authorList>
            <person name="Schachtman D."/>
        </authorList>
    </citation>
    <scope>NUCLEOTIDE SEQUENCE [LARGE SCALE GENOMIC DNA]</scope>
    <source>
        <strain evidence="1 2">CC222</strain>
    </source>
</reference>
<evidence type="ECO:0000313" key="1">
    <source>
        <dbReference type="EMBL" id="MDP9888644.1"/>
    </source>
</evidence>
<keyword evidence="2" id="KW-1185">Reference proteome</keyword>
<comment type="caution">
    <text evidence="1">The sequence shown here is derived from an EMBL/GenBank/DDBJ whole genome shotgun (WGS) entry which is preliminary data.</text>
</comment>